<dbReference type="EMBL" id="QMKK01000019">
    <property type="protein sequence ID" value="RAX43015.1"/>
    <property type="molecule type" value="Genomic_DNA"/>
</dbReference>
<dbReference type="RefSeq" id="WP_112340249.1">
    <property type="nucleotide sequence ID" value="NZ_QMKK01000019.1"/>
</dbReference>
<organism evidence="1 2">
    <name type="scientific">Rhizobium tropici</name>
    <dbReference type="NCBI Taxonomy" id="398"/>
    <lineage>
        <taxon>Bacteria</taxon>
        <taxon>Pseudomonadati</taxon>
        <taxon>Pseudomonadota</taxon>
        <taxon>Alphaproteobacteria</taxon>
        <taxon>Hyphomicrobiales</taxon>
        <taxon>Rhizobiaceae</taxon>
        <taxon>Rhizobium/Agrobacterium group</taxon>
        <taxon>Rhizobium</taxon>
    </lineage>
</organism>
<comment type="caution">
    <text evidence="1">The sequence shown here is derived from an EMBL/GenBank/DDBJ whole genome shotgun (WGS) entry which is preliminary data.</text>
</comment>
<evidence type="ECO:0008006" key="3">
    <source>
        <dbReference type="Google" id="ProtNLM"/>
    </source>
</evidence>
<accession>A0A329YN97</accession>
<evidence type="ECO:0000313" key="2">
    <source>
        <dbReference type="Proteomes" id="UP000251205"/>
    </source>
</evidence>
<dbReference type="Gene3D" id="3.30.110.190">
    <property type="match status" value="1"/>
</dbReference>
<name>A0A329YN97_RHITR</name>
<dbReference type="AlphaFoldDB" id="A0A329YN97"/>
<evidence type="ECO:0000313" key="1">
    <source>
        <dbReference type="EMBL" id="RAX43015.1"/>
    </source>
</evidence>
<sequence>MAEEIDLATAIAIEVAKQIPVRDTYDDLAKPAARQIGMLAEDIAKTIRLVFAPFQIAAALQDKLRPFLDKSVGRVAEDNRLPPPPQILGPILEGIRYEPEDSPISEMFSQLLSTSMDQTRAHDAHPAFSQIIKQLSPDEAALLNAMWALQKREGRSFRQQFTQDYDRKSNRFGPVAMEIDEIPRDGLVFPENIEFYGQHLYALGVTAFYDATNQEPIFDKDEHGNSIQTGIRMFKELRFTDVGRKFMMAVSP</sequence>
<proteinExistence type="predicted"/>
<dbReference type="OrthoDB" id="1347735at2"/>
<dbReference type="InterPro" id="IPR025506">
    <property type="entry name" value="Abi_alpha"/>
</dbReference>
<reference evidence="1 2" key="1">
    <citation type="submission" date="2018-06" db="EMBL/GenBank/DDBJ databases">
        <title>Whole Genome Sequence of an efficient microsymbiont, Rhizobium tropici.</title>
        <authorList>
            <person name="Srinivasan R."/>
            <person name="Singh H.V."/>
            <person name="Srivastava R."/>
            <person name="Kumari B."/>
            <person name="Radhakrishna A."/>
        </authorList>
    </citation>
    <scope>NUCLEOTIDE SEQUENCE [LARGE SCALE GENOMIC DNA]</scope>
    <source>
        <strain evidence="1 2">IGFRI Rhizo-19</strain>
    </source>
</reference>
<gene>
    <name evidence="1" type="ORF">DQ393_02590</name>
</gene>
<dbReference type="Pfam" id="PF14337">
    <property type="entry name" value="Abi_alpha"/>
    <property type="match status" value="1"/>
</dbReference>
<dbReference type="Proteomes" id="UP000251205">
    <property type="component" value="Unassembled WGS sequence"/>
</dbReference>
<protein>
    <recommendedName>
        <fullName evidence="3">DUF4393 domain-containing protein</fullName>
    </recommendedName>
</protein>